<dbReference type="PANTHER" id="PTHR21519">
    <property type="entry name" value="PDZ DOMAIN-CONTAINING PROTEIN 8"/>
    <property type="match status" value="1"/>
</dbReference>
<dbReference type="Gene3D" id="3.30.60.20">
    <property type="match status" value="1"/>
</dbReference>
<dbReference type="Pfam" id="PF26547">
    <property type="entry name" value="PDZD8_N"/>
    <property type="match status" value="1"/>
</dbReference>
<feature type="compositionally biased region" description="Polar residues" evidence="8">
    <location>
        <begin position="722"/>
        <end position="735"/>
    </location>
</feature>
<dbReference type="GO" id="GO:0016020">
    <property type="term" value="C:membrane"/>
    <property type="evidence" value="ECO:0007669"/>
    <property type="project" value="UniProtKB-SubCell"/>
</dbReference>
<dbReference type="Proteomes" id="UP000005239">
    <property type="component" value="Unassembled WGS sequence"/>
</dbReference>
<dbReference type="InterPro" id="IPR046349">
    <property type="entry name" value="C1-like_sf"/>
</dbReference>
<dbReference type="InterPro" id="IPR031468">
    <property type="entry name" value="SMP_LBD"/>
</dbReference>
<feature type="compositionally biased region" description="Basic and acidic residues" evidence="8">
    <location>
        <begin position="1102"/>
        <end position="1116"/>
    </location>
</feature>
<feature type="domain" description="SMP-LTD" evidence="11">
    <location>
        <begin position="58"/>
        <end position="253"/>
    </location>
</feature>
<keyword evidence="4" id="KW-0862">Zinc</keyword>
<keyword evidence="5" id="KW-0445">Lipid transport</keyword>
<evidence type="ECO:0000256" key="4">
    <source>
        <dbReference type="ARBA" id="ARBA00022833"/>
    </source>
</evidence>
<dbReference type="PROSITE" id="PS50081">
    <property type="entry name" value="ZF_DAG_PE_2"/>
    <property type="match status" value="1"/>
</dbReference>
<feature type="region of interest" description="Disordered" evidence="8">
    <location>
        <begin position="1277"/>
        <end position="1300"/>
    </location>
</feature>
<evidence type="ECO:0000256" key="7">
    <source>
        <dbReference type="ARBA" id="ARBA00023136"/>
    </source>
</evidence>
<keyword evidence="13" id="KW-1185">Reference proteome</keyword>
<organism evidence="12 13">
    <name type="scientific">Pristionchus pacificus</name>
    <name type="common">Parasitic nematode worm</name>
    <dbReference type="NCBI Taxonomy" id="54126"/>
    <lineage>
        <taxon>Eukaryota</taxon>
        <taxon>Metazoa</taxon>
        <taxon>Ecdysozoa</taxon>
        <taxon>Nematoda</taxon>
        <taxon>Chromadorea</taxon>
        <taxon>Rhabditida</taxon>
        <taxon>Rhabditina</taxon>
        <taxon>Diplogasteromorpha</taxon>
        <taxon>Diplogasteroidea</taxon>
        <taxon>Neodiplogasteridae</taxon>
        <taxon>Pristionchus</taxon>
    </lineage>
</organism>
<dbReference type="PANTHER" id="PTHR21519:SF1">
    <property type="entry name" value="PDZ DOMAIN-CONTAINING PROTEIN 8"/>
    <property type="match status" value="1"/>
</dbReference>
<feature type="region of interest" description="Disordered" evidence="8">
    <location>
        <begin position="1010"/>
        <end position="1062"/>
    </location>
</feature>
<reference evidence="13" key="1">
    <citation type="journal article" date="2008" name="Nat. Genet.">
        <title>The Pristionchus pacificus genome provides a unique perspective on nematode lifestyle and parasitism.</title>
        <authorList>
            <person name="Dieterich C."/>
            <person name="Clifton S.W."/>
            <person name="Schuster L.N."/>
            <person name="Chinwalla A."/>
            <person name="Delehaunty K."/>
            <person name="Dinkelacker I."/>
            <person name="Fulton L."/>
            <person name="Fulton R."/>
            <person name="Godfrey J."/>
            <person name="Minx P."/>
            <person name="Mitreva M."/>
            <person name="Roeseler W."/>
            <person name="Tian H."/>
            <person name="Witte H."/>
            <person name="Yang S.P."/>
            <person name="Wilson R.K."/>
            <person name="Sommer R.J."/>
        </authorList>
    </citation>
    <scope>NUCLEOTIDE SEQUENCE [LARGE SCALE GENOMIC DNA]</scope>
    <source>
        <strain evidence="13">PS312</strain>
    </source>
</reference>
<dbReference type="GO" id="GO:0006869">
    <property type="term" value="P:lipid transport"/>
    <property type="evidence" value="ECO:0007669"/>
    <property type="project" value="UniProtKB-KW"/>
</dbReference>
<dbReference type="SUPFAM" id="SSF57889">
    <property type="entry name" value="Cysteine-rich domain"/>
    <property type="match status" value="1"/>
</dbReference>
<keyword evidence="2" id="KW-0813">Transport</keyword>
<evidence type="ECO:0000256" key="8">
    <source>
        <dbReference type="SAM" id="MobiDB-lite"/>
    </source>
</evidence>
<feature type="region of interest" description="Disordered" evidence="8">
    <location>
        <begin position="918"/>
        <end position="945"/>
    </location>
</feature>
<feature type="compositionally biased region" description="Basic and acidic residues" evidence="8">
    <location>
        <begin position="610"/>
        <end position="620"/>
    </location>
</feature>
<proteinExistence type="predicted"/>
<sequence>MLSFLLGFIFGIGAVLFVLYVIFFDPWGPPAPPHRFIDQFPPIQIPPELKRFLRTGEDGQGVSRWESCSSLSLLLHMLYQEHKDSRGLRRWLYKRLQVELNDVITRTPMGRFVQDIRILDLSLGTKFPVVNNIRVEKVEMSEDRENFEKIHFVIDLEYTGNFETSIGIWFLGKEGHLSLKVTRLAGLVRLCLSRKPYNHWSFCFVAEPLFDFDVTSQLNGHSLRRLIPVITQSIRHTIRRKFVSPNYKIRYRPLFPHPLLQPSPPPGAFSHIKMEGGLEVTVLQCTRLNTAIVYPSANSPTETQHEVYATVSMAHRPFLQSSSSNASHSFTCILHYSRFDPNAPIGLTFDKNAFNLGLRAVKVADVTEGSLADKARFRSGDTLVAINNVPVRHERQVVRLMGTIGDLMILVERLLEDGDEERGIDEDEVIIRGKSDDGPDSEFVVLGEGKMGREEEAVIVNMERRRKGRSRSNHSESVPRRHSMSQLPSSLAEETESSMMADSVCSSLHDLHDISMNTSNTSRVGGIVQRTESARVPHVLVSHPSVEIRRTRSESQLNTSASESKLSDEMMEEIFEKRVENPIERSSTTSDMRMDEMERELRNFNERLIDGGDFEGRDESTLTPGKSLAGWDSSASIASSSKVDEESGNQSESSSRFSRNRNGSKRQRLRDTINAGKKRVFDLMPSSSKRRSNAMIVDDVGVDALIDTLLQPPEITNEPSRHSPSPSGNGSSKTPPGSDKTKRNDKTKNDASAASSKGDIQSSPPPPSPIPSLPSSLSTRPVHLSPDVIWGQSLHFSINQTNQTVASTSKPPRFLNVTIHAREIRTREGVEPAKPVLLGYTSLFLPQIVDDCQLTLSNAHREVFHLKPPSSSPLDIPSTSPPLASFAQRAGFDPRLCYGDVTLRFRYFPHGLPKGSGINPSCNQGDEDGIKKEGEGSRNGTPPLTLPIGHQWKAISCTRNSAMCALCRGKIWTKAGMCCQKCLVVCHHKCAMKANSAICCTPTARSRGEDEDMRKELFGEPSTSREGEREKKGSPTNSMGGSIKESPRDDADSVSSIAIGENVGPPIHYKGDTEVVSRRAKLKSKMSGVTEKWSHWRRKKNEKGEYEKTEDYDATSRHSNSSMTDSIISALPIESELSDLLPFIEGSPHINEVYFQPGNAYNEETIANAKVLGKTIYAGLEEGERRAKINEQIDRIRDAISETKTIRLSVMKGESTPSTPSSLPSLSSSHLSSLSFEALEQRMQALAVLMLHYCAALQDCNEESEENDITLMRSRVREEEGMNRETATPSPHSISPTPSQAIEACEEVMVEP</sequence>
<dbReference type="CDD" id="cd00029">
    <property type="entry name" value="C1"/>
    <property type="match status" value="1"/>
</dbReference>
<evidence type="ECO:0000259" key="10">
    <source>
        <dbReference type="PROSITE" id="PS50106"/>
    </source>
</evidence>
<dbReference type="CDD" id="cd00136">
    <property type="entry name" value="PDZ_canonical"/>
    <property type="match status" value="1"/>
</dbReference>
<evidence type="ECO:0000256" key="1">
    <source>
        <dbReference type="ARBA" id="ARBA00004370"/>
    </source>
</evidence>
<dbReference type="SUPFAM" id="SSF50156">
    <property type="entry name" value="PDZ domain-like"/>
    <property type="match status" value="1"/>
</dbReference>
<keyword evidence="6" id="KW-0446">Lipid-binding</keyword>
<dbReference type="Pfam" id="PF17820">
    <property type="entry name" value="PDZ_6"/>
    <property type="match status" value="1"/>
</dbReference>
<dbReference type="OrthoDB" id="10004596at2759"/>
<keyword evidence="7" id="KW-0472">Membrane</keyword>
<evidence type="ECO:0000256" key="6">
    <source>
        <dbReference type="ARBA" id="ARBA00023121"/>
    </source>
</evidence>
<feature type="compositionally biased region" description="Basic and acidic residues" evidence="8">
    <location>
        <begin position="739"/>
        <end position="749"/>
    </location>
</feature>
<feature type="region of interest" description="Disordered" evidence="8">
    <location>
        <begin position="1092"/>
        <end position="1120"/>
    </location>
</feature>
<feature type="compositionally biased region" description="Basic residues" evidence="8">
    <location>
        <begin position="658"/>
        <end position="668"/>
    </location>
</feature>
<protein>
    <recommendedName>
        <fullName evidence="14">PDZ domain-containing protein 8</fullName>
    </recommendedName>
</protein>
<feature type="region of interest" description="Disordered" evidence="8">
    <location>
        <begin position="714"/>
        <end position="779"/>
    </location>
</feature>
<evidence type="ECO:0000259" key="11">
    <source>
        <dbReference type="PROSITE" id="PS51847"/>
    </source>
</evidence>
<feature type="region of interest" description="Disordered" evidence="8">
    <location>
        <begin position="610"/>
        <end position="690"/>
    </location>
</feature>
<evidence type="ECO:0000313" key="12">
    <source>
        <dbReference type="EnsemblMetazoa" id="PPA03349.1"/>
    </source>
</evidence>
<dbReference type="GO" id="GO:0005739">
    <property type="term" value="C:mitochondrion"/>
    <property type="evidence" value="ECO:0007669"/>
    <property type="project" value="GOC"/>
</dbReference>
<evidence type="ECO:0000259" key="9">
    <source>
        <dbReference type="PROSITE" id="PS50081"/>
    </source>
</evidence>
<feature type="compositionally biased region" description="Low complexity" evidence="8">
    <location>
        <begin position="648"/>
        <end position="657"/>
    </location>
</feature>
<dbReference type="GO" id="GO:0046872">
    <property type="term" value="F:metal ion binding"/>
    <property type="evidence" value="ECO:0007669"/>
    <property type="project" value="UniProtKB-KW"/>
</dbReference>
<dbReference type="SMART" id="SM00109">
    <property type="entry name" value="C1"/>
    <property type="match status" value="1"/>
</dbReference>
<dbReference type="InterPro" id="IPR001478">
    <property type="entry name" value="PDZ"/>
</dbReference>
<name>A0A8R1U5N7_PRIPA</name>
<dbReference type="PROSITE" id="PS50106">
    <property type="entry name" value="PDZ"/>
    <property type="match status" value="1"/>
</dbReference>
<dbReference type="InterPro" id="IPR002219">
    <property type="entry name" value="PKC_DAG/PE"/>
</dbReference>
<evidence type="ECO:0000256" key="5">
    <source>
        <dbReference type="ARBA" id="ARBA00023055"/>
    </source>
</evidence>
<dbReference type="SMART" id="SM00228">
    <property type="entry name" value="PDZ"/>
    <property type="match status" value="1"/>
</dbReference>
<reference evidence="12" key="2">
    <citation type="submission" date="2022-06" db="UniProtKB">
        <authorList>
            <consortium name="EnsemblMetazoa"/>
        </authorList>
    </citation>
    <scope>IDENTIFICATION</scope>
    <source>
        <strain evidence="12">PS312</strain>
    </source>
</reference>
<feature type="compositionally biased region" description="Basic and acidic residues" evidence="8">
    <location>
        <begin position="1010"/>
        <end position="1033"/>
    </location>
</feature>
<dbReference type="CDD" id="cd21674">
    <property type="entry name" value="SMP_PDZD8"/>
    <property type="match status" value="1"/>
</dbReference>
<dbReference type="Gene3D" id="2.30.42.10">
    <property type="match status" value="1"/>
</dbReference>
<dbReference type="GO" id="GO:1990456">
    <property type="term" value="P:mitochondrion-endoplasmic reticulum membrane tethering"/>
    <property type="evidence" value="ECO:0000318"/>
    <property type="project" value="GO_Central"/>
</dbReference>
<gene>
    <name evidence="12" type="primary">WBGene00092903</name>
</gene>
<feature type="compositionally biased region" description="Polar residues" evidence="8">
    <location>
        <begin position="752"/>
        <end position="761"/>
    </location>
</feature>
<accession>A0A8R1U5N7</accession>
<feature type="domain" description="Phorbol-ester/DAG-type" evidence="9">
    <location>
        <begin position="949"/>
        <end position="999"/>
    </location>
</feature>
<dbReference type="InterPro" id="IPR058801">
    <property type="entry name" value="PDZD8_N"/>
</dbReference>
<dbReference type="PROSITE" id="PS51847">
    <property type="entry name" value="SMP"/>
    <property type="match status" value="1"/>
</dbReference>
<evidence type="ECO:0008006" key="14">
    <source>
        <dbReference type="Google" id="ProtNLM"/>
    </source>
</evidence>
<dbReference type="GO" id="GO:0008289">
    <property type="term" value="F:lipid binding"/>
    <property type="evidence" value="ECO:0007669"/>
    <property type="project" value="UniProtKB-KW"/>
</dbReference>
<dbReference type="GO" id="GO:0051560">
    <property type="term" value="P:mitochondrial calcium ion homeostasis"/>
    <property type="evidence" value="ECO:0000318"/>
    <property type="project" value="GO_Central"/>
</dbReference>
<dbReference type="GO" id="GO:0044233">
    <property type="term" value="C:mitochondria-associated endoplasmic reticulum membrane contact site"/>
    <property type="evidence" value="ECO:0000318"/>
    <property type="project" value="GO_Central"/>
</dbReference>
<feature type="compositionally biased region" description="Pro residues" evidence="8">
    <location>
        <begin position="763"/>
        <end position="772"/>
    </location>
</feature>
<keyword evidence="3" id="KW-0479">Metal-binding</keyword>
<dbReference type="InterPro" id="IPR041489">
    <property type="entry name" value="PDZ_6"/>
</dbReference>
<feature type="compositionally biased region" description="Low complexity" evidence="8">
    <location>
        <begin position="1286"/>
        <end position="1299"/>
    </location>
</feature>
<comment type="subcellular location">
    <subcellularLocation>
        <location evidence="1">Membrane</location>
    </subcellularLocation>
</comment>
<evidence type="ECO:0000256" key="2">
    <source>
        <dbReference type="ARBA" id="ARBA00022448"/>
    </source>
</evidence>
<feature type="region of interest" description="Disordered" evidence="8">
    <location>
        <begin position="463"/>
        <end position="497"/>
    </location>
</feature>
<feature type="domain" description="PDZ" evidence="10">
    <location>
        <begin position="333"/>
        <end position="415"/>
    </location>
</feature>
<dbReference type="EnsemblMetazoa" id="PPA03349.1">
    <property type="protein sequence ID" value="PPA03349.1"/>
    <property type="gene ID" value="WBGene00092903"/>
</dbReference>
<evidence type="ECO:0000256" key="3">
    <source>
        <dbReference type="ARBA" id="ARBA00022723"/>
    </source>
</evidence>
<dbReference type="InterPro" id="IPR039275">
    <property type="entry name" value="PDZD8"/>
</dbReference>
<evidence type="ECO:0000313" key="13">
    <source>
        <dbReference type="Proteomes" id="UP000005239"/>
    </source>
</evidence>
<dbReference type="InterPro" id="IPR036034">
    <property type="entry name" value="PDZ_sf"/>
</dbReference>